<dbReference type="SUPFAM" id="SSF55826">
    <property type="entry name" value="YbaK/ProRS associated domain"/>
    <property type="match status" value="1"/>
</dbReference>
<organism evidence="2 3">
    <name type="scientific">Candidatus Glassbacteria bacterium RIFCSPLOWO2_12_FULL_58_11</name>
    <dbReference type="NCBI Taxonomy" id="1817867"/>
    <lineage>
        <taxon>Bacteria</taxon>
        <taxon>Candidatus Glassiibacteriota</taxon>
    </lineage>
</organism>
<dbReference type="Pfam" id="PF04073">
    <property type="entry name" value="tRNA_edit"/>
    <property type="match status" value="1"/>
</dbReference>
<proteinExistence type="predicted"/>
<dbReference type="InterPro" id="IPR036754">
    <property type="entry name" value="YbaK/aa-tRNA-synt-asso_dom_sf"/>
</dbReference>
<name>A0A1F5YRK0_9BACT</name>
<protein>
    <recommendedName>
        <fullName evidence="1">YbaK/aminoacyl-tRNA synthetase-associated domain-containing protein</fullName>
    </recommendedName>
</protein>
<reference evidence="2 3" key="1">
    <citation type="journal article" date="2016" name="Nat. Commun.">
        <title>Thousands of microbial genomes shed light on interconnected biogeochemical processes in an aquifer system.</title>
        <authorList>
            <person name="Anantharaman K."/>
            <person name="Brown C.T."/>
            <person name="Hug L.A."/>
            <person name="Sharon I."/>
            <person name="Castelle C.J."/>
            <person name="Probst A.J."/>
            <person name="Thomas B.C."/>
            <person name="Singh A."/>
            <person name="Wilkins M.J."/>
            <person name="Karaoz U."/>
            <person name="Brodie E.L."/>
            <person name="Williams K.H."/>
            <person name="Hubbard S.S."/>
            <person name="Banfield J.F."/>
        </authorList>
    </citation>
    <scope>NUCLEOTIDE SEQUENCE [LARGE SCALE GENOMIC DNA]</scope>
</reference>
<dbReference type="PANTHER" id="PTHR30411:SF9">
    <property type="entry name" value="MULTIFUNCTIONAL SER_THR-TRNA DEACYLASE PROXP-Y"/>
    <property type="match status" value="1"/>
</dbReference>
<dbReference type="EMBL" id="MFIX01000169">
    <property type="protein sequence ID" value="OGG02851.1"/>
    <property type="molecule type" value="Genomic_DNA"/>
</dbReference>
<gene>
    <name evidence="2" type="ORF">A3F83_06680</name>
</gene>
<dbReference type="Gene3D" id="3.90.960.10">
    <property type="entry name" value="YbaK/aminoacyl-tRNA synthetase-associated domain"/>
    <property type="match status" value="1"/>
</dbReference>
<dbReference type="Proteomes" id="UP000179129">
    <property type="component" value="Unassembled WGS sequence"/>
</dbReference>
<dbReference type="InterPro" id="IPR007214">
    <property type="entry name" value="YbaK/aa-tRNA-synth-assoc-dom"/>
</dbReference>
<evidence type="ECO:0000313" key="2">
    <source>
        <dbReference type="EMBL" id="OGG02851.1"/>
    </source>
</evidence>
<dbReference type="STRING" id="1817867.A3F83_06680"/>
<sequence length="154" mass="17188">MSISKKLTELLDEKNVDYEVLHHPVTYTAQETAASVHRPGREVVKSVILTDGADCAMAVVDAPHQVDLDKFSRLSGMKNPSLTGENKIRELFPDCEPGAMPPFGNLYDIQVYVDSHLEADDTITFNAGSHFEAIRMKFLDFKDICEPRFGDIVC</sequence>
<dbReference type="AlphaFoldDB" id="A0A1F5YRK0"/>
<dbReference type="PANTHER" id="PTHR30411">
    <property type="entry name" value="CYTOPLASMIC PROTEIN"/>
    <property type="match status" value="1"/>
</dbReference>
<evidence type="ECO:0000259" key="1">
    <source>
        <dbReference type="Pfam" id="PF04073"/>
    </source>
</evidence>
<evidence type="ECO:0000313" key="3">
    <source>
        <dbReference type="Proteomes" id="UP000179129"/>
    </source>
</evidence>
<dbReference type="CDD" id="cd04332">
    <property type="entry name" value="YbaK_like"/>
    <property type="match status" value="1"/>
</dbReference>
<dbReference type="GO" id="GO:0002161">
    <property type="term" value="F:aminoacyl-tRNA deacylase activity"/>
    <property type="evidence" value="ECO:0007669"/>
    <property type="project" value="InterPro"/>
</dbReference>
<feature type="domain" description="YbaK/aminoacyl-tRNA synthetase-associated" evidence="1">
    <location>
        <begin position="23"/>
        <end position="143"/>
    </location>
</feature>
<comment type="caution">
    <text evidence="2">The sequence shown here is derived from an EMBL/GenBank/DDBJ whole genome shotgun (WGS) entry which is preliminary data.</text>
</comment>
<accession>A0A1F5YRK0</accession>